<evidence type="ECO:0000313" key="2">
    <source>
        <dbReference type="EMBL" id="EOA86666.1"/>
    </source>
</evidence>
<dbReference type="PANTHER" id="PTHR32487">
    <property type="entry name" value="3-OXO-DELTA(4,5)-STEROID 5-BETA-REDUCTASE"/>
    <property type="match status" value="1"/>
</dbReference>
<dbReference type="EMBL" id="KB908592">
    <property type="protein sequence ID" value="EOA86666.1"/>
    <property type="molecule type" value="Genomic_DNA"/>
</dbReference>
<protein>
    <recommendedName>
        <fullName evidence="1">PRISE-like Rossmann-fold domain-containing protein</fullName>
    </recommendedName>
</protein>
<sequence length="393" mass="44440">MSKSAIVFGASSVTGWSFVNEILSDYPAKGVWKRVHALSNRPITLAQTQWPDDPRLNMVPGIDLLAHSQESLEKELAKALPDVSEVTHVYYLAYKAGLDVHKEMDEVMDMFTKAVKAVDKLCPALEFIVLQIGTKIYGCHLRAMLPWYDEAAPPGTTAPPLPSPPLSESAPRIPSPFAEMLFYHAQIDFITEYAKDKKWSFIETRPDIILGFVPNQNYYSLSTTIGLYVSLWKEIHGEGAKCPFPGTMAVWKALNNDSSSDMIARQTIHLTLSPSTPKGAAYNIADSKTPYNWQTKWPIICSYFGLEAAEPLAEPIDIRQFINDNMDTWLAMEKKYGLQSGHVDGEHLLMTKFDFDRHFDMTKMYSTGFTEERDPKQVWTTVFDRMRKAKIIP</sequence>
<feature type="domain" description="PRISE-like Rossmann-fold" evidence="1">
    <location>
        <begin position="5"/>
        <end position="393"/>
    </location>
</feature>
<dbReference type="InterPro" id="IPR055222">
    <property type="entry name" value="PRISE-like_Rossmann-fold"/>
</dbReference>
<reference evidence="2 3" key="2">
    <citation type="journal article" date="2013" name="PLoS Genet.">
        <title>Comparative genome structure, secondary metabolite, and effector coding capacity across Cochliobolus pathogens.</title>
        <authorList>
            <person name="Condon B.J."/>
            <person name="Leng Y."/>
            <person name="Wu D."/>
            <person name="Bushley K.E."/>
            <person name="Ohm R.A."/>
            <person name="Otillar R."/>
            <person name="Martin J."/>
            <person name="Schackwitz W."/>
            <person name="Grimwood J."/>
            <person name="MohdZainudin N."/>
            <person name="Xue C."/>
            <person name="Wang R."/>
            <person name="Manning V.A."/>
            <person name="Dhillon B."/>
            <person name="Tu Z.J."/>
            <person name="Steffenson B.J."/>
            <person name="Salamov A."/>
            <person name="Sun H."/>
            <person name="Lowry S."/>
            <person name="LaButti K."/>
            <person name="Han J."/>
            <person name="Copeland A."/>
            <person name="Lindquist E."/>
            <person name="Barry K."/>
            <person name="Schmutz J."/>
            <person name="Baker S.E."/>
            <person name="Ciuffetti L.M."/>
            <person name="Grigoriev I.V."/>
            <person name="Zhong S."/>
            <person name="Turgeon B.G."/>
        </authorList>
    </citation>
    <scope>NUCLEOTIDE SEQUENCE [LARGE SCALE GENOMIC DNA]</scope>
    <source>
        <strain evidence="3">28A</strain>
    </source>
</reference>
<dbReference type="GeneID" id="19397303"/>
<dbReference type="AlphaFoldDB" id="R0IPN7"/>
<dbReference type="HOGENOM" id="CLU_030125_2_0_1"/>
<dbReference type="RefSeq" id="XP_008025295.1">
    <property type="nucleotide sequence ID" value="XM_008027104.1"/>
</dbReference>
<dbReference type="PANTHER" id="PTHR32487:SF8">
    <property type="entry name" value="NAD-DEPENDENT EPIMERASE_DEHYDRATASE DOMAIN-CONTAINING PROTEIN"/>
    <property type="match status" value="1"/>
</dbReference>
<dbReference type="eggNOG" id="ENOG502SJY5">
    <property type="taxonomic scope" value="Eukaryota"/>
</dbReference>
<accession>R0IPN7</accession>
<dbReference type="SUPFAM" id="SSF51735">
    <property type="entry name" value="NAD(P)-binding Rossmann-fold domains"/>
    <property type="match status" value="1"/>
</dbReference>
<gene>
    <name evidence="2" type="ORF">SETTUDRAFT_153465</name>
</gene>
<dbReference type="STRING" id="671987.R0IPN7"/>
<dbReference type="InterPro" id="IPR036291">
    <property type="entry name" value="NAD(P)-bd_dom_sf"/>
</dbReference>
<dbReference type="OrthoDB" id="1731983at2759"/>
<keyword evidence="3" id="KW-1185">Reference proteome</keyword>
<organism evidence="2 3">
    <name type="scientific">Exserohilum turcicum (strain 28A)</name>
    <name type="common">Northern leaf blight fungus</name>
    <name type="synonym">Setosphaeria turcica</name>
    <dbReference type="NCBI Taxonomy" id="671987"/>
    <lineage>
        <taxon>Eukaryota</taxon>
        <taxon>Fungi</taxon>
        <taxon>Dikarya</taxon>
        <taxon>Ascomycota</taxon>
        <taxon>Pezizomycotina</taxon>
        <taxon>Dothideomycetes</taxon>
        <taxon>Pleosporomycetidae</taxon>
        <taxon>Pleosporales</taxon>
        <taxon>Pleosporineae</taxon>
        <taxon>Pleosporaceae</taxon>
        <taxon>Exserohilum</taxon>
    </lineage>
</organism>
<reference evidence="2 3" key="1">
    <citation type="journal article" date="2012" name="PLoS Pathog.">
        <title>Diverse lifestyles and strategies of plant pathogenesis encoded in the genomes of eighteen Dothideomycetes fungi.</title>
        <authorList>
            <person name="Ohm R.A."/>
            <person name="Feau N."/>
            <person name="Henrissat B."/>
            <person name="Schoch C.L."/>
            <person name="Horwitz B.A."/>
            <person name="Barry K.W."/>
            <person name="Condon B.J."/>
            <person name="Copeland A.C."/>
            <person name="Dhillon B."/>
            <person name="Glaser F."/>
            <person name="Hesse C.N."/>
            <person name="Kosti I."/>
            <person name="LaButti K."/>
            <person name="Lindquist E.A."/>
            <person name="Lucas S."/>
            <person name="Salamov A.A."/>
            <person name="Bradshaw R.E."/>
            <person name="Ciuffetti L."/>
            <person name="Hamelin R.C."/>
            <person name="Kema G.H.J."/>
            <person name="Lawrence C."/>
            <person name="Scott J.A."/>
            <person name="Spatafora J.W."/>
            <person name="Turgeon B.G."/>
            <person name="de Wit P.J.G.M."/>
            <person name="Zhong S."/>
            <person name="Goodwin S.B."/>
            <person name="Grigoriev I.V."/>
        </authorList>
    </citation>
    <scope>NUCLEOTIDE SEQUENCE [LARGE SCALE GENOMIC DNA]</scope>
    <source>
        <strain evidence="3">28A</strain>
    </source>
</reference>
<dbReference type="Pfam" id="PF22917">
    <property type="entry name" value="PRISE"/>
    <property type="match status" value="1"/>
</dbReference>
<evidence type="ECO:0000259" key="1">
    <source>
        <dbReference type="Pfam" id="PF22917"/>
    </source>
</evidence>
<dbReference type="Gene3D" id="3.40.50.720">
    <property type="entry name" value="NAD(P)-binding Rossmann-like Domain"/>
    <property type="match status" value="1"/>
</dbReference>
<proteinExistence type="predicted"/>
<evidence type="ECO:0000313" key="3">
    <source>
        <dbReference type="Proteomes" id="UP000016935"/>
    </source>
</evidence>
<dbReference type="Proteomes" id="UP000016935">
    <property type="component" value="Unassembled WGS sequence"/>
</dbReference>
<dbReference type="CDD" id="cd08948">
    <property type="entry name" value="5beta-POR_like_SDR_a"/>
    <property type="match status" value="1"/>
</dbReference>
<name>R0IPN7_EXST2</name>